<dbReference type="Proteomes" id="UP000219688">
    <property type="component" value="Unassembled WGS sequence"/>
</dbReference>
<organism evidence="1 2">
    <name type="scientific">Ornithinimicrobium cerasi</name>
    <dbReference type="NCBI Taxonomy" id="2248773"/>
    <lineage>
        <taxon>Bacteria</taxon>
        <taxon>Bacillati</taxon>
        <taxon>Actinomycetota</taxon>
        <taxon>Actinomycetes</taxon>
        <taxon>Micrococcales</taxon>
        <taxon>Ornithinimicrobiaceae</taxon>
        <taxon>Ornithinimicrobium</taxon>
    </lineage>
</organism>
<accession>A0A285VSV1</accession>
<reference evidence="2" key="1">
    <citation type="submission" date="2017-08" db="EMBL/GenBank/DDBJ databases">
        <authorList>
            <person name="Varghese N."/>
            <person name="Submissions S."/>
        </authorList>
    </citation>
    <scope>NUCLEOTIDE SEQUENCE [LARGE SCALE GENOMIC DNA]</scope>
    <source>
        <strain evidence="2">USBA17B2</strain>
    </source>
</reference>
<sequence>MGTQSRRRKSWIGRAATTGVLVCGLILGSAGPGSAYGFKDGYKWRSSCTIQPSDPWLHVTASGTVDIVAPGKSTVTQRSGTGSWDVAGTYNGGYWWVEASISVSSTGTYGFCRNP</sequence>
<name>A0A285VSV1_9MICO</name>
<gene>
    <name evidence="1" type="ORF">SAMN05421879_1116</name>
</gene>
<proteinExistence type="predicted"/>
<dbReference type="AlphaFoldDB" id="A0A285VSV1"/>
<protein>
    <submittedName>
        <fullName evidence="1">Uncharacterized protein</fullName>
    </submittedName>
</protein>
<keyword evidence="2" id="KW-1185">Reference proteome</keyword>
<dbReference type="EMBL" id="OBQK01000011">
    <property type="protein sequence ID" value="SOC57150.1"/>
    <property type="molecule type" value="Genomic_DNA"/>
</dbReference>
<evidence type="ECO:0000313" key="2">
    <source>
        <dbReference type="Proteomes" id="UP000219688"/>
    </source>
</evidence>
<evidence type="ECO:0000313" key="1">
    <source>
        <dbReference type="EMBL" id="SOC57150.1"/>
    </source>
</evidence>